<dbReference type="Gene3D" id="3.30.420.10">
    <property type="entry name" value="Ribonuclease H-like superfamily/Ribonuclease H"/>
    <property type="match status" value="1"/>
</dbReference>
<feature type="compositionally biased region" description="Basic and acidic residues" evidence="1">
    <location>
        <begin position="221"/>
        <end position="244"/>
    </location>
</feature>
<reference evidence="3" key="1">
    <citation type="submission" date="2021-02" db="EMBL/GenBank/DDBJ databases">
        <authorList>
            <person name="Dougan E. K."/>
            <person name="Rhodes N."/>
            <person name="Thang M."/>
            <person name="Chan C."/>
        </authorList>
    </citation>
    <scope>NUCLEOTIDE SEQUENCE</scope>
</reference>
<dbReference type="SMART" id="SM00355">
    <property type="entry name" value="ZnF_C2H2"/>
    <property type="match status" value="2"/>
</dbReference>
<feature type="region of interest" description="Disordered" evidence="1">
    <location>
        <begin position="1103"/>
        <end position="1122"/>
    </location>
</feature>
<dbReference type="Gene3D" id="3.60.10.10">
    <property type="entry name" value="Endonuclease/exonuclease/phosphatase"/>
    <property type="match status" value="1"/>
</dbReference>
<dbReference type="Proteomes" id="UP000601435">
    <property type="component" value="Unassembled WGS sequence"/>
</dbReference>
<dbReference type="EMBL" id="CAJNJA010009820">
    <property type="protein sequence ID" value="CAE7250925.1"/>
    <property type="molecule type" value="Genomic_DNA"/>
</dbReference>
<name>A0A812M5I5_9DINO</name>
<comment type="caution">
    <text evidence="3">The sequence shown here is derived from an EMBL/GenBank/DDBJ whole genome shotgun (WGS) entry which is preliminary data.</text>
</comment>
<feature type="region of interest" description="Disordered" evidence="1">
    <location>
        <begin position="33"/>
        <end position="111"/>
    </location>
</feature>
<dbReference type="PROSITE" id="PS00028">
    <property type="entry name" value="ZINC_FINGER_C2H2_1"/>
    <property type="match status" value="1"/>
</dbReference>
<accession>A0A812M5I5</accession>
<gene>
    <name evidence="3" type="ORF">SNEC2469_LOCUS5193</name>
</gene>
<evidence type="ECO:0000259" key="2">
    <source>
        <dbReference type="PROSITE" id="PS50879"/>
    </source>
</evidence>
<feature type="compositionally biased region" description="Low complexity" evidence="1">
    <location>
        <begin position="47"/>
        <end position="57"/>
    </location>
</feature>
<dbReference type="InterPro" id="IPR012337">
    <property type="entry name" value="RNaseH-like_sf"/>
</dbReference>
<protein>
    <recommendedName>
        <fullName evidence="2">RNase H type-1 domain-containing protein</fullName>
    </recommendedName>
</protein>
<dbReference type="SUPFAM" id="SSF53098">
    <property type="entry name" value="Ribonuclease H-like"/>
    <property type="match status" value="1"/>
</dbReference>
<dbReference type="OrthoDB" id="447703at2759"/>
<keyword evidence="4" id="KW-1185">Reference proteome</keyword>
<feature type="compositionally biased region" description="Low complexity" evidence="1">
    <location>
        <begin position="1108"/>
        <end position="1120"/>
    </location>
</feature>
<feature type="region of interest" description="Disordered" evidence="1">
    <location>
        <begin position="213"/>
        <end position="316"/>
    </location>
</feature>
<dbReference type="InterPro" id="IPR013087">
    <property type="entry name" value="Znf_C2H2_type"/>
</dbReference>
<feature type="compositionally biased region" description="Basic residues" evidence="1">
    <location>
        <begin position="33"/>
        <end position="43"/>
    </location>
</feature>
<dbReference type="InterPro" id="IPR036691">
    <property type="entry name" value="Endo/exonu/phosph_ase_sf"/>
</dbReference>
<proteinExistence type="predicted"/>
<dbReference type="PROSITE" id="PS50879">
    <property type="entry name" value="RNASE_H_1"/>
    <property type="match status" value="1"/>
</dbReference>
<dbReference type="GO" id="GO:0004523">
    <property type="term" value="F:RNA-DNA hybrid ribonuclease activity"/>
    <property type="evidence" value="ECO:0007669"/>
    <property type="project" value="InterPro"/>
</dbReference>
<evidence type="ECO:0000313" key="3">
    <source>
        <dbReference type="EMBL" id="CAE7250925.1"/>
    </source>
</evidence>
<sequence length="3079" mass="333366">MWLWKPQQVLGGILSTVWDSLAGAEYGFPSAQKGHRVVGRKRGGWGVQQPKGKPKGAPKGGKSGGKGKWETQDTSPSAPQIESLPAAPSATAPPLPKKAVESSGAAPSQEKAQLDTLVSLLAEAGTNVPEPVRALVAEHQRNATQNLTRSLHRAVADQSRARAELQKPRANRSQFLAAWKGYIDQLTALLEAQLNDQAVALEKFNTAEIAISEEDQEMEDGEFRASEAAETEARLQKETEEHQSAGRHLHNALQVARQQAAEHLNRHQREGSRTPRRKNDVEPDGQQVDKDKEEATGKPSGGTATTPFKLGGSQAQAKLAPEESDFVGSISCSVIGLCMQLDVQTQWCLPDGYVGTTMWEDPRLRPGSKARPLALDCLLAGGGAFSDRSIVGEAPSGGSGSARTCAPTFQTPACHMALTAAASDEVGALGGCVGSHLWGPRSRAMNDVLAVQDEGCLLRVVRNPAPRRPPVQFFSKVTFAAAPEVLSFVPGSKLVAGTHLVSSRVAHSLKGILRGTSAFDVPAPFSLSTGKAWPSNSLSQPVHPVGSTASVLWPTDVMCHAGQGASPTVTSAFPLAQVQREHSSLSQPVCPVGSTALAPRSAYGSPSHTANACVPVPLDEGGCHHNASLQPVHPVGRTALAASHEPTVLPGGLAPRSKAPPLISDLQAMLASHVPLRPEWVSGPLLHMSPFEARWLATFLPAEHDRRRFTVFDCRLDLMSRASGPEWSLLDYITAAVRSVPYRVRLIWYIVRPIPDLPTPQFSVTAHDAHGGTRAIPVDLRGLGGMLHTIEVGPGPLRPLWAELRAKGVDPGSRLEQAWLDDLCEFRDEQGRHVDEITAEGTSPEWLALSLTDPFAPVNIEVDYVGGAGPVLRVPPPVPPPRGPCSTPASTSCTTTAVAVQPVTHHCQAVSPDEIAVLPEDLASPAERLLCMGAVPGLRYLLRERVPLQRHYTLFERAGNLHIRPLRPEWSLLDLVQDVMLVVPMLRSIQVLHSPLDRLPVLQVAATEMGWPTDSLAIPFDLRGAGLQICTLVVGPGLTQRILHEAVWTECAAGRSGVPDTVPFADSLGRTGDTRRPLADVQFFVPEYPAVWANDPAVTGLAADDTHSPTSPLSAASAPSCLGSTTTTTGAMQWAGVRISRQGVDHTAQYMLADHNQLVVFTAHSAEYGPLSPMGSSLAETLAPLLARILGRGHGPRMGFLQSSRVLPMNDNRVWLVPIIWAERTGTHVHVIFDARCAHGELQMLTLPRGTVAEQVLPYTLQSQGWALSVNGVAASCIRRSLETGDVIFLSRPNKPVPGFHFGHAVLLMPHLRVLTLPIPLVDARSVPQQLTLAQTRDNSAIMRDELTRHINARIHLMGYAGPGLCPVTVMGMHHGPVMLYLPGPEPSLEHVQLVLDSIPEMPAGVRAFPCEAFPGETSIFVTADPEAGTATAIVASTLGFGLDNLISVPLLPTQQHLGTAVYLAPGYVAEPFVRPQNGHYIRRTRVSLPGSGTSLACLDSGLDQAKNARLCSQARANGIVSPRCPMSAQPQPLPLPSSEARASIATPLGRRKLPILKPDIADARHTGSDIVKSVKDQIDADEARDALTPRPLAASAPIQLDLATLPLTAAPKSRDELKRCIADLKRPWFGFWQPTWGRVPALGADACAWLYHSMDFWRPHHRVHIFTDGSLLKVDGREVCGWGLVLAFEDPHTGSWTSGGFAGGSLQSFLDRPVGASNTSFDAELAACLVALLWSFCLPQGMEVILWHDCKSAGEILCGACSPQAAPSFVSLACRLRSVAVLAQQTGVKVQPQWIPSHSGIFFNEVVDAVAKAGARGDGCSLPLPAATWKLLESPFLPWAWLADYNGSAFPLFDRLADGVYEPSDEVPVELLPSTVEPSMVPVVAELSLKLVTCNVQTFKDKRNSVLQQLLDRKITIAGLQETRTTLDTRCNGADFFEFASAALRGEGGSSLFFSRRHPYGWREGRPLFFDAAHFQCVHAEAQIIAVQVRAPHLQLLCVSAHAPHSGSPAGDIQQWWRQLAQASWLRGQQGRIAIFLDGNAQVGTVQSDAIGTHAADQETAAGAFMRDWADRYEVCFPATFCNAGGACVPSAKEPTWFSPSGAGYRIDYVGVPGQWQNGVCSPSVLQDFELLNRDHIPAQIAVSLRISGRPPVARRPLAFPRDPGEWPEESIEQLRRCIVSVPCLPWGLNVHQHVHCLIQAFQQFAALCRPPARRRCRAFVSEPTRDLLEASKRCRRALRQLKSLHQALLGRAATGRRPISSEGWTIADVQVLRQWASDFLRFVQRGLRAAIAADKGSYVRRAQARLRDANDPFNAKAFFAALKALRPPGKRVLKPFAGLIVDSEAPDDPLVRLRQQQKHFADLEAGISADSSAFAAGTLAVEPGQHGFSMQHLPAWVDVETSFRACRAGKAPGPDGLPDWLWKLAPRKSAELWMPVFLKAHVRLCEPIQFKHTILCTLFKGKGSPAAIENHRAIALLAGPGKILRKQLRPAILRQLPNDPLHQGGIPHSLLQGAQHVVRAHASFAAALGISSSTLFLDVSSAYYRVLRQAFEGGLCNDTQVCQILQQLGVSPSSLHTVCEWLSGTNLMDRADEHEQLILRAYLSGSYFTLKQGGDVIRTRAGTRPGDSIADALFSLLQADFMAGLRQRMGEAGLLEDPITASSFGGPRLLAPIWADDTAVLLAHATATGLLAKTQATLAFVHEEFTRRCMLPHYARGKSEVLLSPRGRGAPAVRQLVHIKQGGLISFCPSSGQQHIFCVRRYVHLGGYVCDRPSHSLDICQHVAQEAGVAISCLFLAHVYCCYLGAFDQGRVDSLEASGMAAPTAFLRVQRMMHFQRVCLTQPVLMDMLVAEASASVSSWLGLLRDDLAWLQSLVPLPDGVLQDFPSGLAEWCVHDRANYRSVLRKALTGVRSPLHAPEWCQPPSANPESSGGHHQCHKCDASFATFQALTAHLFARHGTQCEAQEYSGSTLCRACMRQFWSRKRIVRHLQHDAPGCLRILSSHGIEVDRGLPPPDPSLEGLPATRVSGPQLPLHVSVEDFASNAAAGDKELRSWYKTWRSPTMNRWLEAMEESCGP</sequence>
<evidence type="ECO:0000313" key="4">
    <source>
        <dbReference type="Proteomes" id="UP000601435"/>
    </source>
</evidence>
<feature type="domain" description="RNase H type-1" evidence="2">
    <location>
        <begin position="1660"/>
        <end position="1817"/>
    </location>
</feature>
<dbReference type="SUPFAM" id="SSF56219">
    <property type="entry name" value="DNase I-like"/>
    <property type="match status" value="1"/>
</dbReference>
<organism evidence="3 4">
    <name type="scientific">Symbiodinium necroappetens</name>
    <dbReference type="NCBI Taxonomy" id="1628268"/>
    <lineage>
        <taxon>Eukaryota</taxon>
        <taxon>Sar</taxon>
        <taxon>Alveolata</taxon>
        <taxon>Dinophyceae</taxon>
        <taxon>Suessiales</taxon>
        <taxon>Symbiodiniaceae</taxon>
        <taxon>Symbiodinium</taxon>
    </lineage>
</organism>
<dbReference type="InterPro" id="IPR002156">
    <property type="entry name" value="RNaseH_domain"/>
</dbReference>
<dbReference type="InterPro" id="IPR036397">
    <property type="entry name" value="RNaseH_sf"/>
</dbReference>
<feature type="compositionally biased region" description="Basic and acidic residues" evidence="1">
    <location>
        <begin position="263"/>
        <end position="296"/>
    </location>
</feature>
<evidence type="ECO:0000256" key="1">
    <source>
        <dbReference type="SAM" id="MobiDB-lite"/>
    </source>
</evidence>
<dbReference type="GO" id="GO:0003676">
    <property type="term" value="F:nucleic acid binding"/>
    <property type="evidence" value="ECO:0007669"/>
    <property type="project" value="InterPro"/>
</dbReference>